<dbReference type="InterPro" id="IPR036291">
    <property type="entry name" value="NAD(P)-bd_dom_sf"/>
</dbReference>
<evidence type="ECO:0000259" key="1">
    <source>
        <dbReference type="Pfam" id="PF13460"/>
    </source>
</evidence>
<name>A0ABP6LZH3_9MICC</name>
<reference evidence="3" key="1">
    <citation type="journal article" date="2019" name="Int. J. Syst. Evol. Microbiol.">
        <title>The Global Catalogue of Microorganisms (GCM) 10K type strain sequencing project: providing services to taxonomists for standard genome sequencing and annotation.</title>
        <authorList>
            <consortium name="The Broad Institute Genomics Platform"/>
            <consortium name="The Broad Institute Genome Sequencing Center for Infectious Disease"/>
            <person name="Wu L."/>
            <person name="Ma J."/>
        </authorList>
    </citation>
    <scope>NUCLEOTIDE SEQUENCE [LARGE SCALE GENOMIC DNA]</scope>
    <source>
        <strain evidence="3">JCM 14309</strain>
    </source>
</reference>
<comment type="caution">
    <text evidence="2">The sequence shown here is derived from an EMBL/GenBank/DDBJ whole genome shotgun (WGS) entry which is preliminary data.</text>
</comment>
<evidence type="ECO:0000313" key="3">
    <source>
        <dbReference type="Proteomes" id="UP001500236"/>
    </source>
</evidence>
<dbReference type="SUPFAM" id="SSF51735">
    <property type="entry name" value="NAD(P)-binding Rossmann-fold domains"/>
    <property type="match status" value="1"/>
</dbReference>
<gene>
    <name evidence="2" type="ORF">GCM10010529_16560</name>
</gene>
<organism evidence="2 3">
    <name type="scientific">Nesterenkonia aethiopica</name>
    <dbReference type="NCBI Taxonomy" id="269144"/>
    <lineage>
        <taxon>Bacteria</taxon>
        <taxon>Bacillati</taxon>
        <taxon>Actinomycetota</taxon>
        <taxon>Actinomycetes</taxon>
        <taxon>Micrococcales</taxon>
        <taxon>Micrococcaceae</taxon>
        <taxon>Nesterenkonia</taxon>
    </lineage>
</organism>
<sequence>MRTATVIGYGQIGARIVADLLRQGVETTVVTRSAGASVPDAARHVIGDAGRRDDVAGAAAGAEAIFACFHTGYDARLWADVLPGLEQVVLDVAAEQSSVVIFPESTYAFAAQAEELRDDAAFAPAEDKGRVRQQLMEARSAHPARALSVLAGDLVGPDAVPGTSVVRMMITDRVAAGRRPIVPADPDVPHALTDIADLSAAMIHSAEHVEELLEGMPGAGGHRLLIAPSQAPTLRDVGERAARVAGRPVAAPWVLPHGVLRAAGLVSRTALELARLQPIWWRRCVLVPSGEFAGALPGTPWRRSVEQMVRQSVEGAPV</sequence>
<keyword evidence="3" id="KW-1185">Reference proteome</keyword>
<dbReference type="Proteomes" id="UP001500236">
    <property type="component" value="Unassembled WGS sequence"/>
</dbReference>
<dbReference type="Gene3D" id="3.40.50.720">
    <property type="entry name" value="NAD(P)-binding Rossmann-like Domain"/>
    <property type="match status" value="1"/>
</dbReference>
<dbReference type="Pfam" id="PF13460">
    <property type="entry name" value="NAD_binding_10"/>
    <property type="match status" value="1"/>
</dbReference>
<protein>
    <submittedName>
        <fullName evidence="2">NAD-dependent epimerase/dehydratase family protein</fullName>
    </submittedName>
</protein>
<dbReference type="InterPro" id="IPR016040">
    <property type="entry name" value="NAD(P)-bd_dom"/>
</dbReference>
<proteinExistence type="predicted"/>
<dbReference type="EMBL" id="BAAAVT010000009">
    <property type="protein sequence ID" value="GAA3064169.1"/>
    <property type="molecule type" value="Genomic_DNA"/>
</dbReference>
<accession>A0ABP6LZH3</accession>
<dbReference type="RefSeq" id="WP_344685855.1">
    <property type="nucleotide sequence ID" value="NZ_BAAAVT010000009.1"/>
</dbReference>
<feature type="domain" description="NAD(P)-binding" evidence="1">
    <location>
        <begin position="10"/>
        <end position="74"/>
    </location>
</feature>
<evidence type="ECO:0000313" key="2">
    <source>
        <dbReference type="EMBL" id="GAA3064169.1"/>
    </source>
</evidence>